<dbReference type="Gene3D" id="1.10.3720.10">
    <property type="entry name" value="MetI-like"/>
    <property type="match status" value="1"/>
</dbReference>
<gene>
    <name evidence="9" type="ORF">SAMN05216313_11275</name>
</gene>
<dbReference type="InterPro" id="IPR035906">
    <property type="entry name" value="MetI-like_sf"/>
</dbReference>
<evidence type="ECO:0000259" key="8">
    <source>
        <dbReference type="PROSITE" id="PS50928"/>
    </source>
</evidence>
<evidence type="ECO:0000256" key="4">
    <source>
        <dbReference type="ARBA" id="ARBA00022692"/>
    </source>
</evidence>
<evidence type="ECO:0000313" key="9">
    <source>
        <dbReference type="EMBL" id="SET71985.1"/>
    </source>
</evidence>
<comment type="subcellular location">
    <subcellularLocation>
        <location evidence="1 7">Cell membrane</location>
        <topology evidence="1 7">Multi-pass membrane protein</topology>
    </subcellularLocation>
</comment>
<dbReference type="GO" id="GO:0055085">
    <property type="term" value="P:transmembrane transport"/>
    <property type="evidence" value="ECO:0007669"/>
    <property type="project" value="InterPro"/>
</dbReference>
<dbReference type="STRING" id="460384.SAMN05216313_11275"/>
<dbReference type="CDD" id="cd06261">
    <property type="entry name" value="TM_PBP2"/>
    <property type="match status" value="1"/>
</dbReference>
<organism evidence="9 10">
    <name type="scientific">Enterocloster lavalensis</name>
    <dbReference type="NCBI Taxonomy" id="460384"/>
    <lineage>
        <taxon>Bacteria</taxon>
        <taxon>Bacillati</taxon>
        <taxon>Bacillota</taxon>
        <taxon>Clostridia</taxon>
        <taxon>Lachnospirales</taxon>
        <taxon>Lachnospiraceae</taxon>
        <taxon>Enterocloster</taxon>
    </lineage>
</organism>
<feature type="transmembrane region" description="Helical" evidence="7">
    <location>
        <begin position="172"/>
        <end position="190"/>
    </location>
</feature>
<accession>A0A1I0GLX0</accession>
<evidence type="ECO:0000256" key="1">
    <source>
        <dbReference type="ARBA" id="ARBA00004651"/>
    </source>
</evidence>
<feature type="transmembrane region" description="Helical" evidence="7">
    <location>
        <begin position="71"/>
        <end position="92"/>
    </location>
</feature>
<reference evidence="10" key="1">
    <citation type="submission" date="2016-10" db="EMBL/GenBank/DDBJ databases">
        <authorList>
            <person name="Varghese N."/>
            <person name="Submissions S."/>
        </authorList>
    </citation>
    <scope>NUCLEOTIDE SEQUENCE [LARGE SCALE GENOMIC DNA]</scope>
    <source>
        <strain evidence="10">NLAE-zl-G277</strain>
    </source>
</reference>
<protein>
    <submittedName>
        <fullName evidence="9">NitT/TauT family transport system permease protein</fullName>
    </submittedName>
</protein>
<dbReference type="PROSITE" id="PS50928">
    <property type="entry name" value="ABC_TM1"/>
    <property type="match status" value="1"/>
</dbReference>
<evidence type="ECO:0000256" key="7">
    <source>
        <dbReference type="RuleBase" id="RU363032"/>
    </source>
</evidence>
<dbReference type="SUPFAM" id="SSF161098">
    <property type="entry name" value="MetI-like"/>
    <property type="match status" value="1"/>
</dbReference>
<keyword evidence="2 7" id="KW-0813">Transport</keyword>
<feature type="domain" description="ABC transmembrane type-1" evidence="8">
    <location>
        <begin position="60"/>
        <end position="244"/>
    </location>
</feature>
<evidence type="ECO:0000256" key="5">
    <source>
        <dbReference type="ARBA" id="ARBA00022989"/>
    </source>
</evidence>
<feature type="transmembrane region" description="Helical" evidence="7">
    <location>
        <begin position="21"/>
        <end position="42"/>
    </location>
</feature>
<evidence type="ECO:0000256" key="3">
    <source>
        <dbReference type="ARBA" id="ARBA00022475"/>
    </source>
</evidence>
<name>A0A1I0GLX0_9FIRM</name>
<feature type="transmembrane region" description="Helical" evidence="7">
    <location>
        <begin position="104"/>
        <end position="125"/>
    </location>
</feature>
<comment type="similarity">
    <text evidence="7">Belongs to the binding-protein-dependent transport system permease family.</text>
</comment>
<evidence type="ECO:0000313" key="10">
    <source>
        <dbReference type="Proteomes" id="UP000198508"/>
    </source>
</evidence>
<dbReference type="PANTHER" id="PTHR30151">
    <property type="entry name" value="ALKANE SULFONATE ABC TRANSPORTER-RELATED, MEMBRANE SUBUNIT"/>
    <property type="match status" value="1"/>
</dbReference>
<evidence type="ECO:0000256" key="2">
    <source>
        <dbReference type="ARBA" id="ARBA00022448"/>
    </source>
</evidence>
<feature type="transmembrane region" description="Helical" evidence="7">
    <location>
        <begin position="226"/>
        <end position="248"/>
    </location>
</feature>
<keyword evidence="4 7" id="KW-0812">Transmembrane</keyword>
<feature type="transmembrane region" description="Helical" evidence="7">
    <location>
        <begin position="131"/>
        <end position="151"/>
    </location>
</feature>
<dbReference type="PANTHER" id="PTHR30151:SF0">
    <property type="entry name" value="ABC TRANSPORTER PERMEASE PROTEIN MJ0413-RELATED"/>
    <property type="match status" value="1"/>
</dbReference>
<dbReference type="EMBL" id="FOIM01000012">
    <property type="protein sequence ID" value="SET71985.1"/>
    <property type="molecule type" value="Genomic_DNA"/>
</dbReference>
<dbReference type="Proteomes" id="UP000198508">
    <property type="component" value="Unassembled WGS sequence"/>
</dbReference>
<keyword evidence="10" id="KW-1185">Reference proteome</keyword>
<dbReference type="RefSeq" id="WP_092364291.1">
    <property type="nucleotide sequence ID" value="NZ_DAINWJ010000279.1"/>
</dbReference>
<dbReference type="GO" id="GO:0005886">
    <property type="term" value="C:plasma membrane"/>
    <property type="evidence" value="ECO:0007669"/>
    <property type="project" value="UniProtKB-SubCell"/>
</dbReference>
<dbReference type="Pfam" id="PF00528">
    <property type="entry name" value="BPD_transp_1"/>
    <property type="match status" value="1"/>
</dbReference>
<keyword evidence="6 7" id="KW-0472">Membrane</keyword>
<sequence>MLNRTEGGPKAKTWLRRAAVWLLWIALWQAIAAMVHNPIIFVGPFEMLRSLRDQLFDAAFWQTIGHSFGKISLGFLGAFATGLALGSLAYRFPFLGELLEPFMSLIRSIPVASFVILALIWIGSGSLSVCISYLVVLPIVYVNTIAGLASTDPKLLEMARVFHMHALKKVRYIYVPALMPYLVSGCKTALGMSWKSGIAAEVIGIPDSSIGEQLYYSKLYLDTAGLFAWTFVIVVVSAVFEQLFLFLLKRFWRQPGQPAGGVEA</sequence>
<keyword evidence="3" id="KW-1003">Cell membrane</keyword>
<dbReference type="AlphaFoldDB" id="A0A1I0GLX0"/>
<evidence type="ECO:0000256" key="6">
    <source>
        <dbReference type="ARBA" id="ARBA00023136"/>
    </source>
</evidence>
<proteinExistence type="inferred from homology"/>
<keyword evidence="5 7" id="KW-1133">Transmembrane helix</keyword>
<dbReference type="InterPro" id="IPR000515">
    <property type="entry name" value="MetI-like"/>
</dbReference>